<evidence type="ECO:0000313" key="1">
    <source>
        <dbReference type="EMBL" id="RYR09524.1"/>
    </source>
</evidence>
<sequence>MADIIRLNSSASTDNIDAIEDVIYHIEITNKHLLARLAFPKIRKDVQLKVKDEYNSYRKEHLAAIGKSSGCQICGMIDPLQHNLRINFHGFLVLCLLLIVQKMHIYNYLRRKSSQSHCYSHCNVELDK</sequence>
<gene>
    <name evidence="1" type="ORF">Ahy_B05g077876</name>
</gene>
<evidence type="ECO:0000313" key="2">
    <source>
        <dbReference type="Proteomes" id="UP000289738"/>
    </source>
</evidence>
<reference evidence="1 2" key="1">
    <citation type="submission" date="2019-01" db="EMBL/GenBank/DDBJ databases">
        <title>Sequencing of cultivated peanut Arachis hypogaea provides insights into genome evolution and oil improvement.</title>
        <authorList>
            <person name="Chen X."/>
        </authorList>
    </citation>
    <scope>NUCLEOTIDE SEQUENCE [LARGE SCALE GENOMIC DNA]</scope>
    <source>
        <strain evidence="2">cv. Fuhuasheng</strain>
        <tissue evidence="1">Leaves</tissue>
    </source>
</reference>
<proteinExistence type="predicted"/>
<keyword evidence="2" id="KW-1185">Reference proteome</keyword>
<dbReference type="AlphaFoldDB" id="A0A444Z5S5"/>
<dbReference type="Proteomes" id="UP000289738">
    <property type="component" value="Chromosome B05"/>
</dbReference>
<dbReference type="EMBL" id="SDMP01000015">
    <property type="protein sequence ID" value="RYR09524.1"/>
    <property type="molecule type" value="Genomic_DNA"/>
</dbReference>
<name>A0A444Z5S5_ARAHY</name>
<comment type="caution">
    <text evidence="1">The sequence shown here is derived from an EMBL/GenBank/DDBJ whole genome shotgun (WGS) entry which is preliminary data.</text>
</comment>
<accession>A0A444Z5S5</accession>
<organism evidence="1 2">
    <name type="scientific">Arachis hypogaea</name>
    <name type="common">Peanut</name>
    <dbReference type="NCBI Taxonomy" id="3818"/>
    <lineage>
        <taxon>Eukaryota</taxon>
        <taxon>Viridiplantae</taxon>
        <taxon>Streptophyta</taxon>
        <taxon>Embryophyta</taxon>
        <taxon>Tracheophyta</taxon>
        <taxon>Spermatophyta</taxon>
        <taxon>Magnoliopsida</taxon>
        <taxon>eudicotyledons</taxon>
        <taxon>Gunneridae</taxon>
        <taxon>Pentapetalae</taxon>
        <taxon>rosids</taxon>
        <taxon>fabids</taxon>
        <taxon>Fabales</taxon>
        <taxon>Fabaceae</taxon>
        <taxon>Papilionoideae</taxon>
        <taxon>50 kb inversion clade</taxon>
        <taxon>dalbergioids sensu lato</taxon>
        <taxon>Dalbergieae</taxon>
        <taxon>Pterocarpus clade</taxon>
        <taxon>Arachis</taxon>
    </lineage>
</organism>
<protein>
    <submittedName>
        <fullName evidence="1">Uncharacterized protein</fullName>
    </submittedName>
</protein>